<evidence type="ECO:0000259" key="2">
    <source>
        <dbReference type="Pfam" id="PF01205"/>
    </source>
</evidence>
<gene>
    <name evidence="3" type="ORF">NPA09_02950</name>
</gene>
<proteinExistence type="inferred from homology"/>
<organism evidence="3 4">
    <name type="scientific">Mycoplasmopsis equigenitalium</name>
    <dbReference type="NCBI Taxonomy" id="114883"/>
    <lineage>
        <taxon>Bacteria</taxon>
        <taxon>Bacillati</taxon>
        <taxon>Mycoplasmatota</taxon>
        <taxon>Mycoplasmoidales</taxon>
        <taxon>Metamycoplasmataceae</taxon>
        <taxon>Mycoplasmopsis</taxon>
    </lineage>
</organism>
<dbReference type="Gene3D" id="3.30.230.30">
    <property type="entry name" value="Impact, N-terminal domain"/>
    <property type="match status" value="1"/>
</dbReference>
<dbReference type="RefSeq" id="WP_129723006.1">
    <property type="nucleotide sequence ID" value="NZ_CP101808.1"/>
</dbReference>
<dbReference type="InterPro" id="IPR023582">
    <property type="entry name" value="Impact"/>
</dbReference>
<protein>
    <submittedName>
        <fullName evidence="3">YigZ family protein</fullName>
    </submittedName>
</protein>
<evidence type="ECO:0000256" key="1">
    <source>
        <dbReference type="ARBA" id="ARBA00007665"/>
    </source>
</evidence>
<comment type="similarity">
    <text evidence="1">Belongs to the IMPACT family.</text>
</comment>
<dbReference type="EMBL" id="CP101808">
    <property type="protein sequence ID" value="UUD36831.1"/>
    <property type="molecule type" value="Genomic_DNA"/>
</dbReference>
<accession>A0ABY5J4M0</accession>
<dbReference type="PANTHER" id="PTHR16301:SF20">
    <property type="entry name" value="IMPACT FAMILY MEMBER YIGZ"/>
    <property type="match status" value="1"/>
</dbReference>
<evidence type="ECO:0000313" key="3">
    <source>
        <dbReference type="EMBL" id="UUD36831.1"/>
    </source>
</evidence>
<keyword evidence="4" id="KW-1185">Reference proteome</keyword>
<dbReference type="InterPro" id="IPR001498">
    <property type="entry name" value="Impact_N"/>
</dbReference>
<dbReference type="SUPFAM" id="SSF54211">
    <property type="entry name" value="Ribosomal protein S5 domain 2-like"/>
    <property type="match status" value="1"/>
</dbReference>
<feature type="domain" description="Impact N-terminal" evidence="2">
    <location>
        <begin position="11"/>
        <end position="114"/>
    </location>
</feature>
<evidence type="ECO:0000313" key="4">
    <source>
        <dbReference type="Proteomes" id="UP001059576"/>
    </source>
</evidence>
<reference evidence="3" key="1">
    <citation type="submission" date="2022-07" db="EMBL/GenBank/DDBJ databases">
        <title>Complete genome of Mycoplasma equigenitalium type strain T37.</title>
        <authorList>
            <person name="Spergser J."/>
        </authorList>
    </citation>
    <scope>NUCLEOTIDE SEQUENCE</scope>
    <source>
        <strain evidence="3">T37</strain>
    </source>
</reference>
<dbReference type="InterPro" id="IPR036956">
    <property type="entry name" value="Impact_N_sf"/>
</dbReference>
<dbReference type="Proteomes" id="UP001059576">
    <property type="component" value="Chromosome"/>
</dbReference>
<dbReference type="InterPro" id="IPR020568">
    <property type="entry name" value="Ribosomal_Su5_D2-typ_SF"/>
</dbReference>
<dbReference type="Pfam" id="PF01205">
    <property type="entry name" value="Impact_N"/>
    <property type="match status" value="1"/>
</dbReference>
<sequence>MVKTNELTILKSRFIAYRYDIKNKEDIKPIINNLWNEHKKARHIVYAYVVGESNSQNAGYDENKEPNGTAAKPILNLMLMKKLTNTLIVVVRYFGGSKLGTSRLLRTYLTCAKPLI</sequence>
<dbReference type="PANTHER" id="PTHR16301">
    <property type="entry name" value="IMPACT-RELATED"/>
    <property type="match status" value="1"/>
</dbReference>
<name>A0ABY5J4M0_9BACT</name>